<evidence type="ECO:0000256" key="1">
    <source>
        <dbReference type="SAM" id="Phobius"/>
    </source>
</evidence>
<keyword evidence="1" id="KW-0812">Transmembrane</keyword>
<evidence type="ECO:0000313" key="3">
    <source>
        <dbReference type="Proteomes" id="UP000077875"/>
    </source>
</evidence>
<dbReference type="AlphaFoldDB" id="A0A172YIB4"/>
<organism evidence="2 3">
    <name type="scientific">Halotalea alkalilenta</name>
    <dbReference type="NCBI Taxonomy" id="376489"/>
    <lineage>
        <taxon>Bacteria</taxon>
        <taxon>Pseudomonadati</taxon>
        <taxon>Pseudomonadota</taxon>
        <taxon>Gammaproteobacteria</taxon>
        <taxon>Oceanospirillales</taxon>
        <taxon>Halomonadaceae</taxon>
        <taxon>Halotalea</taxon>
    </lineage>
</organism>
<keyword evidence="1" id="KW-1133">Transmembrane helix</keyword>
<sequence>MSEKPELPVRRYGIKEFIAAAVFMALWCFMLEGLVAWWLSYSFSFVRLLLVFAGCMAFSLFQGWRRNRRLDAEQQR</sequence>
<reference evidence="2 3" key="1">
    <citation type="submission" date="2016-04" db="EMBL/GenBank/DDBJ databases">
        <title>Complete Genome Sequence of Halotalea alkalilenta IHB B 13600.</title>
        <authorList>
            <person name="Swarnkar M.K."/>
            <person name="Sharma A."/>
            <person name="Kaushal K."/>
            <person name="Soni R."/>
            <person name="Rana S."/>
            <person name="Singh A.K."/>
            <person name="Gulati A."/>
        </authorList>
    </citation>
    <scope>NUCLEOTIDE SEQUENCE [LARGE SCALE GENOMIC DNA]</scope>
    <source>
        <strain evidence="2 3">IHB B 13600</strain>
    </source>
</reference>
<gene>
    <name evidence="2" type="ORF">A5892_17110</name>
</gene>
<dbReference type="Proteomes" id="UP000077875">
    <property type="component" value="Chromosome"/>
</dbReference>
<dbReference type="RefSeq" id="WP_064123824.1">
    <property type="nucleotide sequence ID" value="NZ_CP015243.1"/>
</dbReference>
<dbReference type="KEGG" id="haa:A5892_17110"/>
<feature type="transmembrane region" description="Helical" evidence="1">
    <location>
        <begin position="45"/>
        <end position="64"/>
    </location>
</feature>
<feature type="transmembrane region" description="Helical" evidence="1">
    <location>
        <begin position="17"/>
        <end position="39"/>
    </location>
</feature>
<evidence type="ECO:0000313" key="2">
    <source>
        <dbReference type="EMBL" id="ANF58970.1"/>
    </source>
</evidence>
<keyword evidence="1" id="KW-0472">Membrane</keyword>
<proteinExistence type="predicted"/>
<accession>A0A172YIB4</accession>
<keyword evidence="3" id="KW-1185">Reference proteome</keyword>
<protein>
    <submittedName>
        <fullName evidence="2">Uncharacterized protein</fullName>
    </submittedName>
</protein>
<dbReference type="EMBL" id="CP015243">
    <property type="protein sequence ID" value="ANF58970.1"/>
    <property type="molecule type" value="Genomic_DNA"/>
</dbReference>
<name>A0A172YIB4_9GAMM</name>